<evidence type="ECO:0000256" key="1">
    <source>
        <dbReference type="SAM" id="Phobius"/>
    </source>
</evidence>
<name>A0AAN0SHV1_9VIBR</name>
<protein>
    <submittedName>
        <fullName evidence="2">Uncharacterized protein</fullName>
    </submittedName>
</protein>
<dbReference type="KEGG" id="vcy:IX92_27575"/>
<keyword evidence="1" id="KW-0812">Transmembrane</keyword>
<gene>
    <name evidence="2" type="ORF">IX92_27575</name>
</gene>
<keyword evidence="2" id="KW-0614">Plasmid</keyword>
<dbReference type="AlphaFoldDB" id="A0AAN0SHV1"/>
<keyword evidence="3" id="KW-1185">Reference proteome</keyword>
<reference evidence="2 3" key="1">
    <citation type="submission" date="2014-10" db="EMBL/GenBank/DDBJ databases">
        <title>The Complete Genome Sequence for the Shellfish Pathogen Vibrio coralliilyticus RE98 Isolated from a Shellfish Hatchery.</title>
        <authorList>
            <person name="Richards G.P."/>
            <person name="Bono J.L."/>
            <person name="Watson M.A."/>
            <person name="Needleman D.S."/>
        </authorList>
    </citation>
    <scope>NUCLEOTIDE SEQUENCE [LARGE SCALE GENOMIC DNA]</scope>
    <source>
        <strain evidence="2 3">RE98</strain>
        <plasmid evidence="2 3">p319</plasmid>
    </source>
</reference>
<organism evidence="2 3">
    <name type="scientific">Vibrio coralliilyticus</name>
    <dbReference type="NCBI Taxonomy" id="190893"/>
    <lineage>
        <taxon>Bacteria</taxon>
        <taxon>Pseudomonadati</taxon>
        <taxon>Pseudomonadota</taxon>
        <taxon>Gammaproteobacteria</taxon>
        <taxon>Vibrionales</taxon>
        <taxon>Vibrionaceae</taxon>
        <taxon>Vibrio</taxon>
    </lineage>
</organism>
<proteinExistence type="predicted"/>
<feature type="transmembrane region" description="Helical" evidence="1">
    <location>
        <begin position="7"/>
        <end position="29"/>
    </location>
</feature>
<keyword evidence="1" id="KW-0472">Membrane</keyword>
<dbReference type="Proteomes" id="UP000030081">
    <property type="component" value="Plasmid p319"/>
</dbReference>
<sequence length="150" mass="17118">MDNYVDIWFLVTAAVFVLSVLSALGIGCWGKSNPALFGLTGVAFLSGILFFSQTYQIRTILAEELNPSSFVIESDADIDDTQLLDALTHKRYVTTNRTRPLSKRKVRIAGKHGEIELLVAEDSDNRHIFWVYYPKYRYSRINEIGKVRLR</sequence>
<dbReference type="RefSeq" id="WP_043011693.1">
    <property type="nucleotide sequence ID" value="NZ_CP009620.1"/>
</dbReference>
<dbReference type="EMBL" id="CP009620">
    <property type="protein sequence ID" value="AIW22812.1"/>
    <property type="molecule type" value="Genomic_DNA"/>
</dbReference>
<accession>A0AAN0SHV1</accession>
<keyword evidence="1" id="KW-1133">Transmembrane helix</keyword>
<evidence type="ECO:0000313" key="3">
    <source>
        <dbReference type="Proteomes" id="UP000030081"/>
    </source>
</evidence>
<feature type="transmembrane region" description="Helical" evidence="1">
    <location>
        <begin position="35"/>
        <end position="52"/>
    </location>
</feature>
<geneLocation type="plasmid" evidence="2 3">
    <name>p319</name>
</geneLocation>
<evidence type="ECO:0000313" key="2">
    <source>
        <dbReference type="EMBL" id="AIW22812.1"/>
    </source>
</evidence>